<dbReference type="InterPro" id="IPR029787">
    <property type="entry name" value="Nucleotide_cyclase"/>
</dbReference>
<dbReference type="InterPro" id="IPR000160">
    <property type="entry name" value="GGDEF_dom"/>
</dbReference>
<comment type="caution">
    <text evidence="4">The sequence shown here is derived from an EMBL/GenBank/DDBJ whole genome shotgun (WGS) entry which is preliminary data.</text>
</comment>
<dbReference type="InterPro" id="IPR043128">
    <property type="entry name" value="Rev_trsase/Diguanyl_cyclase"/>
</dbReference>
<gene>
    <name evidence="4" type="ORF">COB13_13275</name>
</gene>
<dbReference type="SMART" id="SM00052">
    <property type="entry name" value="EAL"/>
    <property type="match status" value="1"/>
</dbReference>
<feature type="domain" description="EAL" evidence="2">
    <location>
        <begin position="398"/>
        <end position="648"/>
    </location>
</feature>
<evidence type="ECO:0000256" key="1">
    <source>
        <dbReference type="SAM" id="Phobius"/>
    </source>
</evidence>
<dbReference type="AlphaFoldDB" id="A0A2A4YV11"/>
<dbReference type="InterPro" id="IPR001633">
    <property type="entry name" value="EAL_dom"/>
</dbReference>
<feature type="transmembrane region" description="Helical" evidence="1">
    <location>
        <begin position="32"/>
        <end position="51"/>
    </location>
</feature>
<accession>A0A2A4YV11</accession>
<dbReference type="Pfam" id="PF00563">
    <property type="entry name" value="EAL"/>
    <property type="match status" value="1"/>
</dbReference>
<dbReference type="PROSITE" id="PS50887">
    <property type="entry name" value="GGDEF"/>
    <property type="match status" value="1"/>
</dbReference>
<reference key="1">
    <citation type="submission" date="2017-08" db="EMBL/GenBank/DDBJ databases">
        <title>A dynamic microbial community with high functional redundancy inhabits the cold, oxic subseafloor aquifer.</title>
        <authorList>
            <person name="Tully B.J."/>
            <person name="Wheat C.G."/>
            <person name="Glazer B.T."/>
            <person name="Huber J.A."/>
        </authorList>
    </citation>
    <scope>NUCLEOTIDE SEQUENCE [LARGE SCALE GENOMIC DNA]</scope>
</reference>
<name>A0A2A4YV11_9PROT</name>
<dbReference type="PROSITE" id="PS50883">
    <property type="entry name" value="EAL"/>
    <property type="match status" value="1"/>
</dbReference>
<dbReference type="CDD" id="cd01948">
    <property type="entry name" value="EAL"/>
    <property type="match status" value="1"/>
</dbReference>
<dbReference type="NCBIfam" id="TIGR00254">
    <property type="entry name" value="GGDEF"/>
    <property type="match status" value="1"/>
</dbReference>
<evidence type="ECO:0000259" key="3">
    <source>
        <dbReference type="PROSITE" id="PS50887"/>
    </source>
</evidence>
<feature type="transmembrane region" description="Helical" evidence="1">
    <location>
        <begin position="122"/>
        <end position="142"/>
    </location>
</feature>
<dbReference type="Gene3D" id="3.20.20.450">
    <property type="entry name" value="EAL domain"/>
    <property type="match status" value="1"/>
</dbReference>
<reference evidence="4" key="2">
    <citation type="journal article" date="2018" name="ISME J.">
        <title>A dynamic microbial community with high functional redundancy inhabits the cold, oxic subseafloor aquifer.</title>
        <authorList>
            <person name="Tully B.J."/>
            <person name="Wheat C.G."/>
            <person name="Glazer B.T."/>
            <person name="Huber J.A."/>
        </authorList>
    </citation>
    <scope>NUCLEOTIDE SEQUENCE</scope>
    <source>
        <strain evidence="4">NORP83</strain>
    </source>
</reference>
<dbReference type="SUPFAM" id="SSF141868">
    <property type="entry name" value="EAL domain-like"/>
    <property type="match status" value="1"/>
</dbReference>
<dbReference type="GO" id="GO:0071111">
    <property type="term" value="F:cyclic-guanylate-specific phosphodiesterase activity"/>
    <property type="evidence" value="ECO:0007669"/>
    <property type="project" value="InterPro"/>
</dbReference>
<feature type="transmembrane region" description="Helical" evidence="1">
    <location>
        <begin position="149"/>
        <end position="165"/>
    </location>
</feature>
<dbReference type="PANTHER" id="PTHR33121:SF71">
    <property type="entry name" value="OXYGEN SENSOR PROTEIN DOSP"/>
    <property type="match status" value="1"/>
</dbReference>
<dbReference type="Gene3D" id="3.30.70.270">
    <property type="match status" value="1"/>
</dbReference>
<dbReference type="SUPFAM" id="SSF55073">
    <property type="entry name" value="Nucleotide cyclase"/>
    <property type="match status" value="1"/>
</dbReference>
<dbReference type="InterPro" id="IPR050706">
    <property type="entry name" value="Cyclic-di-GMP_PDE-like"/>
</dbReference>
<dbReference type="PANTHER" id="PTHR33121">
    <property type="entry name" value="CYCLIC DI-GMP PHOSPHODIESTERASE PDEF"/>
    <property type="match status" value="1"/>
</dbReference>
<evidence type="ECO:0000259" key="2">
    <source>
        <dbReference type="PROSITE" id="PS50883"/>
    </source>
</evidence>
<keyword evidence="1" id="KW-1133">Transmembrane helix</keyword>
<dbReference type="CDD" id="cd01949">
    <property type="entry name" value="GGDEF"/>
    <property type="match status" value="1"/>
</dbReference>
<organism evidence="4">
    <name type="scientific">OCS116 cluster bacterium</name>
    <dbReference type="NCBI Taxonomy" id="2030921"/>
    <lineage>
        <taxon>Bacteria</taxon>
        <taxon>Pseudomonadati</taxon>
        <taxon>Pseudomonadota</taxon>
        <taxon>Alphaproteobacteria</taxon>
        <taxon>OCS116 cluster</taxon>
    </lineage>
</organism>
<feature type="transmembrane region" description="Helical" evidence="1">
    <location>
        <begin position="96"/>
        <end position="116"/>
    </location>
</feature>
<dbReference type="SMART" id="SM00267">
    <property type="entry name" value="GGDEF"/>
    <property type="match status" value="1"/>
</dbReference>
<keyword evidence="1" id="KW-0812">Transmembrane</keyword>
<feature type="domain" description="GGDEF" evidence="3">
    <location>
        <begin position="256"/>
        <end position="389"/>
    </location>
</feature>
<feature type="transmembrane region" description="Helical" evidence="1">
    <location>
        <begin position="57"/>
        <end position="75"/>
    </location>
</feature>
<dbReference type="Pfam" id="PF00990">
    <property type="entry name" value="GGDEF"/>
    <property type="match status" value="1"/>
</dbReference>
<sequence>MFFFKKITGIFKVNEDEVELNRDRFTALVKQIPLMYAILAVNMITLVYPHIGHAPDYLTIYIPAILTMVFIVRAIGYLRTSFKQIPDQEIVKRLEATIKLSVILSFVFIIWSFQLFHYANDIMLVHIVFFLYITLFACVFCLLHIIQSAIYLTLIIIVPSFLYLMTRDHMVFKAMGINSLLVSTGIIFLLTNHYKNFTGLVRQKSMLIEQRQKLNQFNVENIRLANIDMLTSLPNRRNFFSQLNALTKSYEGHPEKRLIVGLLDLDGFKRINDIFGHPTGDDLLIQTSERLATILGDDITLARLGGDEFGIIITKEKDMRSIVAIGERLCEAMRIDFQLRDGTIQIAATVGFVEFPSMADNPQQLFERADYALCYSKQHSKGKPVVFSAEHETIIREVSTIEQQLHEADLDKELSIMFQPIVDIKTNMVMGFEALARWNNPILGNVRPDIFIRSAEQMGSISKLTVILLRKALKLACEWPDDIYMSFNLSTYDLASPETIIKLVNLIEKSDFPSKRIVLEVTETAVMHDMERATDALRLLKLQGVQIALDDFGTGFSSLSYVHRMPLDRLKIDRSFINEIDTDNDTRNIVRTIIDLCNNLNLYCIVEGVETESQLKVLEQVGGQYVQGYYFSQPLTPVDAMAYLEQGLTGTPAKTLAEQWSAL</sequence>
<dbReference type="EMBL" id="NVUS01000020">
    <property type="protein sequence ID" value="PCI98626.1"/>
    <property type="molecule type" value="Genomic_DNA"/>
</dbReference>
<dbReference type="InterPro" id="IPR035919">
    <property type="entry name" value="EAL_sf"/>
</dbReference>
<proteinExistence type="predicted"/>
<keyword evidence="1" id="KW-0472">Membrane</keyword>
<evidence type="ECO:0000313" key="4">
    <source>
        <dbReference type="EMBL" id="PCI98626.1"/>
    </source>
</evidence>
<protein>
    <submittedName>
        <fullName evidence="4">GGDEF-domain containing protein</fullName>
    </submittedName>
</protein>